<name>A0ABT6YVX5_9BACT</name>
<keyword evidence="1" id="KW-1133">Transmembrane helix</keyword>
<feature type="transmembrane region" description="Helical" evidence="1">
    <location>
        <begin position="6"/>
        <end position="22"/>
    </location>
</feature>
<comment type="caution">
    <text evidence="2">The sequence shown here is derived from an EMBL/GenBank/DDBJ whole genome shotgun (WGS) entry which is preliminary data.</text>
</comment>
<dbReference type="EMBL" id="JASHIE010000001">
    <property type="protein sequence ID" value="MDI9872968.1"/>
    <property type="molecule type" value="Genomic_DNA"/>
</dbReference>
<protein>
    <submittedName>
        <fullName evidence="2">Uncharacterized protein</fullName>
    </submittedName>
</protein>
<evidence type="ECO:0000256" key="1">
    <source>
        <dbReference type="SAM" id="Phobius"/>
    </source>
</evidence>
<dbReference type="Proteomes" id="UP001225761">
    <property type="component" value="Unassembled WGS sequence"/>
</dbReference>
<feature type="transmembrane region" description="Helical" evidence="1">
    <location>
        <begin position="34"/>
        <end position="52"/>
    </location>
</feature>
<organism evidence="2 3">
    <name type="scientific">Flectobacillus rivi</name>
    <dbReference type="NCBI Taxonomy" id="2984209"/>
    <lineage>
        <taxon>Bacteria</taxon>
        <taxon>Pseudomonadati</taxon>
        <taxon>Bacteroidota</taxon>
        <taxon>Cytophagia</taxon>
        <taxon>Cytophagales</taxon>
        <taxon>Flectobacillaceae</taxon>
        <taxon>Flectobacillus</taxon>
    </lineage>
</organism>
<keyword evidence="3" id="KW-1185">Reference proteome</keyword>
<keyword evidence="1" id="KW-0812">Transmembrane</keyword>
<dbReference type="RefSeq" id="WP_283380213.1">
    <property type="nucleotide sequence ID" value="NZ_JASHIE010000001.1"/>
</dbReference>
<gene>
    <name evidence="2" type="ORF">QM481_00420</name>
</gene>
<sequence>MLYLFWGLLNLALIVLYLRLLFFSLRNISRKNGMLTAILVFILFPGTMSQAGTKKAPPQYFEMAKGHDPSRMFTTVFSVEDYKLFKKEVILYYEKHQKIEVLAMQGMESGWNTGVRWQPTSITAYQDTKSQKINYAISAKVEWTILSIPIFTTQETINGTFQVKDSN</sequence>
<proteinExistence type="predicted"/>
<evidence type="ECO:0000313" key="2">
    <source>
        <dbReference type="EMBL" id="MDI9872968.1"/>
    </source>
</evidence>
<reference evidence="2 3" key="1">
    <citation type="submission" date="2023-05" db="EMBL/GenBank/DDBJ databases">
        <title>Novel species of genus Flectobacillus isolated from stream in China.</title>
        <authorList>
            <person name="Lu H."/>
        </authorList>
    </citation>
    <scope>NUCLEOTIDE SEQUENCE [LARGE SCALE GENOMIC DNA]</scope>
    <source>
        <strain evidence="2 3">LFS242W</strain>
    </source>
</reference>
<accession>A0ABT6YVX5</accession>
<evidence type="ECO:0000313" key="3">
    <source>
        <dbReference type="Proteomes" id="UP001225761"/>
    </source>
</evidence>
<keyword evidence="1" id="KW-0472">Membrane</keyword>